<keyword evidence="2" id="KW-1185">Reference proteome</keyword>
<comment type="caution">
    <text evidence="1">The sequence shown here is derived from an EMBL/GenBank/DDBJ whole genome shotgun (WGS) entry which is preliminary data.</text>
</comment>
<proteinExistence type="predicted"/>
<reference evidence="1 2" key="1">
    <citation type="submission" date="2024-07" db="EMBL/GenBank/DDBJ databases">
        <title>Section-level genome sequencing and comparative genomics of Aspergillus sections Usti and Cavernicolus.</title>
        <authorList>
            <consortium name="Lawrence Berkeley National Laboratory"/>
            <person name="Nybo J.L."/>
            <person name="Vesth T.C."/>
            <person name="Theobald S."/>
            <person name="Frisvad J.C."/>
            <person name="Larsen T.O."/>
            <person name="Kjaerboelling I."/>
            <person name="Rothschild-Mancinelli K."/>
            <person name="Lyhne E.K."/>
            <person name="Kogle M.E."/>
            <person name="Barry K."/>
            <person name="Clum A."/>
            <person name="Na H."/>
            <person name="Ledsgaard L."/>
            <person name="Lin J."/>
            <person name="Lipzen A."/>
            <person name="Kuo A."/>
            <person name="Riley R."/>
            <person name="Mondo S."/>
            <person name="LaButti K."/>
            <person name="Haridas S."/>
            <person name="Pangalinan J."/>
            <person name="Salamov A.A."/>
            <person name="Simmons B.A."/>
            <person name="Magnuson J.K."/>
            <person name="Chen J."/>
            <person name="Drula E."/>
            <person name="Henrissat B."/>
            <person name="Wiebenga A."/>
            <person name="Lubbers R.J."/>
            <person name="Gomes A.C."/>
            <person name="Macurrencykelacurrency M.R."/>
            <person name="Stajich J."/>
            <person name="Grigoriev I.V."/>
            <person name="Mortensen U.H."/>
            <person name="De vries R.P."/>
            <person name="Baker S.E."/>
            <person name="Andersen M.R."/>
        </authorList>
    </citation>
    <scope>NUCLEOTIDE SEQUENCE [LARGE SCALE GENOMIC DNA]</scope>
    <source>
        <strain evidence="1 2">CBS 756.74</strain>
    </source>
</reference>
<sequence>MATLGQKPISHNRIEMFIVIYNDQVLSGLDRSILSSGPGEVRVTLVLVMYCVSITDRRALSFRTVTTVRIENPTNPALDSSEFAWTAVRMPSCDGWLKSRANVTKQTESKRDSITSRCTATRLESCDRSTLSSPETSSGEIGVARIVLLTASLFCPFVRVEESGG</sequence>
<protein>
    <submittedName>
        <fullName evidence="1">Uncharacterized protein</fullName>
    </submittedName>
</protein>
<dbReference type="GeneID" id="98154100"/>
<evidence type="ECO:0000313" key="2">
    <source>
        <dbReference type="Proteomes" id="UP001610444"/>
    </source>
</evidence>
<dbReference type="EMBL" id="JBFXLR010000006">
    <property type="protein sequence ID" value="KAL2857505.1"/>
    <property type="molecule type" value="Genomic_DNA"/>
</dbReference>
<evidence type="ECO:0000313" key="1">
    <source>
        <dbReference type="EMBL" id="KAL2857505.1"/>
    </source>
</evidence>
<organism evidence="1 2">
    <name type="scientific">Aspergillus pseudodeflectus</name>
    <dbReference type="NCBI Taxonomy" id="176178"/>
    <lineage>
        <taxon>Eukaryota</taxon>
        <taxon>Fungi</taxon>
        <taxon>Dikarya</taxon>
        <taxon>Ascomycota</taxon>
        <taxon>Pezizomycotina</taxon>
        <taxon>Eurotiomycetes</taxon>
        <taxon>Eurotiomycetidae</taxon>
        <taxon>Eurotiales</taxon>
        <taxon>Aspergillaceae</taxon>
        <taxon>Aspergillus</taxon>
        <taxon>Aspergillus subgen. Nidulantes</taxon>
    </lineage>
</organism>
<dbReference type="Proteomes" id="UP001610444">
    <property type="component" value="Unassembled WGS sequence"/>
</dbReference>
<accession>A0ABR4KZ19</accession>
<gene>
    <name evidence="1" type="ORF">BJX68DRAFT_228940</name>
</gene>
<name>A0ABR4KZ19_9EURO</name>
<dbReference type="RefSeq" id="XP_070903036.1">
    <property type="nucleotide sequence ID" value="XM_071038936.1"/>
</dbReference>